<dbReference type="GO" id="GO:0017150">
    <property type="term" value="F:tRNA dihydrouridine synthase activity"/>
    <property type="evidence" value="ECO:0007669"/>
    <property type="project" value="InterPro"/>
</dbReference>
<evidence type="ECO:0000256" key="13">
    <source>
        <dbReference type="PIRSR" id="PIRSR006621-1"/>
    </source>
</evidence>
<gene>
    <name evidence="16" type="ordered locus">Fnod_0368</name>
</gene>
<feature type="binding site" evidence="14">
    <location>
        <position position="69"/>
    </location>
    <ligand>
        <name>FMN</name>
        <dbReference type="ChEBI" id="CHEBI:58210"/>
    </ligand>
</feature>
<keyword evidence="4 12" id="KW-0285">Flavoprotein</keyword>
<evidence type="ECO:0000256" key="11">
    <source>
        <dbReference type="ARBA" id="ARBA00048802"/>
    </source>
</evidence>
<organism evidence="16 17">
    <name type="scientific">Fervidobacterium nodosum (strain ATCC 35602 / DSM 5306 / Rt17-B1)</name>
    <dbReference type="NCBI Taxonomy" id="381764"/>
    <lineage>
        <taxon>Bacteria</taxon>
        <taxon>Thermotogati</taxon>
        <taxon>Thermotogota</taxon>
        <taxon>Thermotogae</taxon>
        <taxon>Thermotogales</taxon>
        <taxon>Fervidobacteriaceae</taxon>
        <taxon>Fervidobacterium</taxon>
    </lineage>
</organism>
<comment type="function">
    <text evidence="2 12">Catalyzes the synthesis of 5,6-dihydrouridine (D), a modified base found in the D-loop of most tRNAs, via the reduction of the C5-C6 double bond in target uridines.</text>
</comment>
<feature type="binding site" evidence="14">
    <location>
        <position position="136"/>
    </location>
    <ligand>
        <name>FMN</name>
        <dbReference type="ChEBI" id="CHEBI:58210"/>
    </ligand>
</feature>
<dbReference type="CDD" id="cd02801">
    <property type="entry name" value="DUS_like_FMN"/>
    <property type="match status" value="1"/>
</dbReference>
<dbReference type="eggNOG" id="COG0042">
    <property type="taxonomic scope" value="Bacteria"/>
</dbReference>
<sequence>MSKANFLPGNIGLAPMAGVTDYPFRKLCLQHGAYFAFTEMISAKSVIINVKINEIYFPRQDEKDRVGVQLFGSDYAELSEAAAIVQEKGLWVDLNAGCPVSKVIKKGAGSALLKDLGEFRKVVRAMRSVLKRFTVKTRIGWEKDEFEKIYNILLEENVDAVFVHGRTAKQMYSGKATWKIYNPGFVPLYISGDIYTKEDIKNAMEQSGATGVIVARGSIGNPWIFSEIGEPNCEQRLCTILKHLEYLYDEYKDYGAVVFRKFVAGYTKNMLGARDFRDKVMKIRKLEELSSEFQKFFYENCYKQGFRKEQKISDILNQTCGN</sequence>
<feature type="domain" description="DUS-like FMN-binding" evidence="15">
    <location>
        <begin position="13"/>
        <end position="294"/>
    </location>
</feature>
<dbReference type="InterPro" id="IPR018517">
    <property type="entry name" value="tRNA_hU_synthase_CS"/>
</dbReference>
<dbReference type="EC" id="1.3.1.-" evidence="12"/>
<evidence type="ECO:0000256" key="4">
    <source>
        <dbReference type="ARBA" id="ARBA00022630"/>
    </source>
</evidence>
<accession>A7HK00</accession>
<evidence type="ECO:0000313" key="17">
    <source>
        <dbReference type="Proteomes" id="UP000002415"/>
    </source>
</evidence>
<dbReference type="EMBL" id="CP000771">
    <property type="protein sequence ID" value="ABS60233.1"/>
    <property type="molecule type" value="Genomic_DNA"/>
</dbReference>
<comment type="similarity">
    <text evidence="12">Belongs to the dus family.</text>
</comment>
<evidence type="ECO:0000256" key="8">
    <source>
        <dbReference type="ARBA" id="ARBA00022884"/>
    </source>
</evidence>
<dbReference type="PANTHER" id="PTHR45846">
    <property type="entry name" value="TRNA-DIHYDROURIDINE(47) SYNTHASE [NAD(P)(+)]-LIKE"/>
    <property type="match status" value="1"/>
</dbReference>
<dbReference type="InterPro" id="IPR024036">
    <property type="entry name" value="tRNA-dHydroUridine_Synthase_C"/>
</dbReference>
<protein>
    <recommendedName>
        <fullName evidence="12">tRNA-dihydrouridine synthase</fullName>
        <ecNumber evidence="12">1.3.1.-</ecNumber>
    </recommendedName>
</protein>
<dbReference type="Gene3D" id="3.20.20.70">
    <property type="entry name" value="Aldolase class I"/>
    <property type="match status" value="1"/>
</dbReference>
<keyword evidence="17" id="KW-1185">Reference proteome</keyword>
<dbReference type="AlphaFoldDB" id="A7HK00"/>
<feature type="binding site" evidence="14">
    <location>
        <position position="164"/>
    </location>
    <ligand>
        <name>FMN</name>
        <dbReference type="ChEBI" id="CHEBI:58210"/>
    </ligand>
</feature>
<evidence type="ECO:0000256" key="12">
    <source>
        <dbReference type="PIRNR" id="PIRNR006621"/>
    </source>
</evidence>
<dbReference type="KEGG" id="fno:Fnod_0368"/>
<evidence type="ECO:0000313" key="16">
    <source>
        <dbReference type="EMBL" id="ABS60233.1"/>
    </source>
</evidence>
<dbReference type="GO" id="GO:0050660">
    <property type="term" value="F:flavin adenine dinucleotide binding"/>
    <property type="evidence" value="ECO:0007669"/>
    <property type="project" value="InterPro"/>
</dbReference>
<keyword evidence="5 12" id="KW-0288">FMN</keyword>
<evidence type="ECO:0000256" key="1">
    <source>
        <dbReference type="ARBA" id="ARBA00001917"/>
    </source>
</evidence>
<name>A7HK00_FERNB</name>
<keyword evidence="3" id="KW-0820">tRNA-binding</keyword>
<keyword evidence="6 12" id="KW-0819">tRNA processing</keyword>
<evidence type="ECO:0000259" key="15">
    <source>
        <dbReference type="Pfam" id="PF01207"/>
    </source>
</evidence>
<dbReference type="Proteomes" id="UP000002415">
    <property type="component" value="Chromosome"/>
</dbReference>
<keyword evidence="7" id="KW-0521">NADP</keyword>
<dbReference type="PIRSF" id="PIRSF006621">
    <property type="entry name" value="Dus"/>
    <property type="match status" value="1"/>
</dbReference>
<dbReference type="Gene3D" id="1.10.1200.80">
    <property type="entry name" value="Putative flavin oxidoreducatase, domain 2"/>
    <property type="match status" value="1"/>
</dbReference>
<evidence type="ECO:0000256" key="6">
    <source>
        <dbReference type="ARBA" id="ARBA00022694"/>
    </source>
</evidence>
<keyword evidence="9 12" id="KW-0560">Oxidoreductase</keyword>
<reference evidence="16 17" key="1">
    <citation type="submission" date="2007-07" db="EMBL/GenBank/DDBJ databases">
        <title>Complete sequence of Fervidobacterium nodosum Rt17-B1.</title>
        <authorList>
            <consortium name="US DOE Joint Genome Institute"/>
            <person name="Copeland A."/>
            <person name="Lucas S."/>
            <person name="Lapidus A."/>
            <person name="Barry K."/>
            <person name="Glavina del Rio T."/>
            <person name="Dalin E."/>
            <person name="Tice H."/>
            <person name="Pitluck S."/>
            <person name="Saunders E."/>
            <person name="Brettin T."/>
            <person name="Bruce D."/>
            <person name="Detter J.C."/>
            <person name="Han C."/>
            <person name="Schmutz J."/>
            <person name="Larimer F."/>
            <person name="Land M."/>
            <person name="Hauser L."/>
            <person name="Kyrpides N."/>
            <person name="Mikhailova N."/>
            <person name="Nelson K."/>
            <person name="Gogarten J.P."/>
            <person name="Noll K."/>
            <person name="Richardson P."/>
        </authorList>
    </citation>
    <scope>NUCLEOTIDE SEQUENCE [LARGE SCALE GENOMIC DNA]</scope>
    <source>
        <strain evidence="17">ATCC 35602 / DSM 5306 / Rt17-B1</strain>
    </source>
</reference>
<evidence type="ECO:0000256" key="2">
    <source>
        <dbReference type="ARBA" id="ARBA00002790"/>
    </source>
</evidence>
<keyword evidence="14" id="KW-0547">Nucleotide-binding</keyword>
<dbReference type="InterPro" id="IPR001269">
    <property type="entry name" value="DUS_fam"/>
</dbReference>
<evidence type="ECO:0000256" key="9">
    <source>
        <dbReference type="ARBA" id="ARBA00023002"/>
    </source>
</evidence>
<comment type="catalytic activity">
    <reaction evidence="11">
        <text>a 5,6-dihydrouridine in tRNA + NAD(+) = a uridine in tRNA + NADH + H(+)</text>
        <dbReference type="Rhea" id="RHEA:54452"/>
        <dbReference type="Rhea" id="RHEA-COMP:13339"/>
        <dbReference type="Rhea" id="RHEA-COMP:13887"/>
        <dbReference type="ChEBI" id="CHEBI:15378"/>
        <dbReference type="ChEBI" id="CHEBI:57540"/>
        <dbReference type="ChEBI" id="CHEBI:57945"/>
        <dbReference type="ChEBI" id="CHEBI:65315"/>
        <dbReference type="ChEBI" id="CHEBI:74443"/>
    </reaction>
</comment>
<evidence type="ECO:0000256" key="5">
    <source>
        <dbReference type="ARBA" id="ARBA00022643"/>
    </source>
</evidence>
<dbReference type="PROSITE" id="PS01136">
    <property type="entry name" value="UPF0034"/>
    <property type="match status" value="1"/>
</dbReference>
<dbReference type="HOGENOM" id="CLU_013299_0_3_0"/>
<feature type="binding site" evidence="14">
    <location>
        <begin position="215"/>
        <end position="216"/>
    </location>
    <ligand>
        <name>FMN</name>
        <dbReference type="ChEBI" id="CHEBI:58210"/>
    </ligand>
</feature>
<dbReference type="GO" id="GO:0000049">
    <property type="term" value="F:tRNA binding"/>
    <property type="evidence" value="ECO:0007669"/>
    <property type="project" value="UniProtKB-KW"/>
</dbReference>
<dbReference type="Pfam" id="PF01207">
    <property type="entry name" value="Dus"/>
    <property type="match status" value="1"/>
</dbReference>
<feature type="active site" description="Proton donor" evidence="13">
    <location>
        <position position="98"/>
    </location>
</feature>
<evidence type="ECO:0000256" key="14">
    <source>
        <dbReference type="PIRSR" id="PIRSR006621-2"/>
    </source>
</evidence>
<keyword evidence="8" id="KW-0694">RNA-binding</keyword>
<evidence type="ECO:0000256" key="3">
    <source>
        <dbReference type="ARBA" id="ARBA00022555"/>
    </source>
</evidence>
<dbReference type="STRING" id="381764.Fnod_0368"/>
<comment type="cofactor">
    <cofactor evidence="1 12 14">
        <name>FMN</name>
        <dbReference type="ChEBI" id="CHEBI:58210"/>
    </cofactor>
</comment>
<dbReference type="InterPro" id="IPR013785">
    <property type="entry name" value="Aldolase_TIM"/>
</dbReference>
<reference evidence="16 17" key="2">
    <citation type="journal article" date="2009" name="Proc. Natl. Acad. Sci. U.S.A.">
        <title>On the chimeric nature, thermophilic origin, and phylogenetic placement of the Thermotogales.</title>
        <authorList>
            <person name="Zhaxybayeva O."/>
            <person name="Swithers K.S."/>
            <person name="Lapierre P."/>
            <person name="Fournier G.P."/>
            <person name="Bickhart D.M."/>
            <person name="DeBoy R.T."/>
            <person name="Nelson K.E."/>
            <person name="Nesbo C.L."/>
            <person name="Doolittle W.F."/>
            <person name="Gogarten J.P."/>
            <person name="Noll K.M."/>
        </authorList>
    </citation>
    <scope>NUCLEOTIDE SEQUENCE [LARGE SCALE GENOMIC DNA]</scope>
    <source>
        <strain evidence="17">ATCC 35602 / DSM 5306 / Rt17-B1</strain>
    </source>
</reference>
<proteinExistence type="inferred from homology"/>
<feature type="binding site" evidence="14">
    <location>
        <begin position="15"/>
        <end position="17"/>
    </location>
    <ligand>
        <name>FMN</name>
        <dbReference type="ChEBI" id="CHEBI:58210"/>
    </ligand>
</feature>
<dbReference type="SUPFAM" id="SSF51395">
    <property type="entry name" value="FMN-linked oxidoreductases"/>
    <property type="match status" value="1"/>
</dbReference>
<dbReference type="PANTHER" id="PTHR45846:SF1">
    <property type="entry name" value="TRNA-DIHYDROURIDINE(47) SYNTHASE [NAD(P)(+)]-LIKE"/>
    <property type="match status" value="1"/>
</dbReference>
<dbReference type="RefSeq" id="WP_011993553.1">
    <property type="nucleotide sequence ID" value="NC_009718.1"/>
</dbReference>
<evidence type="ECO:0000256" key="7">
    <source>
        <dbReference type="ARBA" id="ARBA00022857"/>
    </source>
</evidence>
<comment type="catalytic activity">
    <reaction evidence="10">
        <text>a 5,6-dihydrouridine in tRNA + NADP(+) = a uridine in tRNA + NADPH + H(+)</text>
        <dbReference type="Rhea" id="RHEA:23624"/>
        <dbReference type="Rhea" id="RHEA-COMP:13339"/>
        <dbReference type="Rhea" id="RHEA-COMP:13887"/>
        <dbReference type="ChEBI" id="CHEBI:15378"/>
        <dbReference type="ChEBI" id="CHEBI:57783"/>
        <dbReference type="ChEBI" id="CHEBI:58349"/>
        <dbReference type="ChEBI" id="CHEBI:65315"/>
        <dbReference type="ChEBI" id="CHEBI:74443"/>
    </reaction>
</comment>
<dbReference type="InterPro" id="IPR035587">
    <property type="entry name" value="DUS-like_FMN-bd"/>
</dbReference>
<evidence type="ECO:0000256" key="10">
    <source>
        <dbReference type="ARBA" id="ARBA00048205"/>
    </source>
</evidence>